<keyword evidence="3" id="KW-1185">Reference proteome</keyword>
<evidence type="ECO:0000256" key="1">
    <source>
        <dbReference type="SAM" id="MobiDB-lite"/>
    </source>
</evidence>
<feature type="region of interest" description="Disordered" evidence="1">
    <location>
        <begin position="92"/>
        <end position="129"/>
    </location>
</feature>
<accession>A0ABQ9EB68</accession>
<sequence length="597" mass="66150">MVIVHYTCTISKVTHLFHFRLYVITISLFLFYVNRKKDVALYLLKCDADVNIQAKNGCTAFDMASLIDDVDTDLLRLLAAKAMAVNKVDKSKKHWPKQNGMTPPIQADPGLDDQPKSGLKPNKRMNNYVDPVQTTSSITSYETMWLETQKSASMYTLDLNPVSSTLKSETLKPVIPPFLPQPSFALDGPNHPRKPVSARNPSLDNSMPSPVRQIKKPVMFLPSNKSTSNLSSSPVSPSSSARFTNGGSNPSPASSGEYNGNNVFLVNPNLPVPSKPASSTSPFIPPHTPSRLFMPRKPSSVPLAFRTASNTTSPNSSTSGSSSITPQRSHGRSTSSKGSTTSTLTPSPSPTPGKVCILYICSYYTNTHTHTITNTRESLYATLFIILHQHMPLPSQIPDPLFTLKNINMHSITIGREGLFTVYMFTIIHQHSHYYQGGSVHWYMFTMIHQHSRYYQGLSVHCVYVHYYTSTLTLLPGVVCSLCICSLLYINTHAITKEGLFTGICSLLYINTHAITKEGLFTDELSGILKKLSLEKYQPMFEEQEGKERQQFLDTMTSFQSTLKARVPSEAGRSLVEALNIRQVHDPTVPGSKSRSS</sequence>
<dbReference type="Gene3D" id="1.25.40.20">
    <property type="entry name" value="Ankyrin repeat-containing domain"/>
    <property type="match status" value="1"/>
</dbReference>
<dbReference type="Proteomes" id="UP001217089">
    <property type="component" value="Unassembled WGS sequence"/>
</dbReference>
<protein>
    <submittedName>
        <fullName evidence="2">Uncharacterized protein</fullName>
    </submittedName>
</protein>
<evidence type="ECO:0000313" key="3">
    <source>
        <dbReference type="Proteomes" id="UP001217089"/>
    </source>
</evidence>
<dbReference type="InterPro" id="IPR036770">
    <property type="entry name" value="Ankyrin_rpt-contain_sf"/>
</dbReference>
<feature type="region of interest" description="Disordered" evidence="1">
    <location>
        <begin position="182"/>
        <end position="210"/>
    </location>
</feature>
<evidence type="ECO:0000313" key="2">
    <source>
        <dbReference type="EMBL" id="KAJ8302584.1"/>
    </source>
</evidence>
<name>A0ABQ9EB68_TEGGR</name>
<gene>
    <name evidence="2" type="ORF">KUTeg_018980</name>
</gene>
<comment type="caution">
    <text evidence="2">The sequence shown here is derived from an EMBL/GenBank/DDBJ whole genome shotgun (WGS) entry which is preliminary data.</text>
</comment>
<feature type="compositionally biased region" description="Polar residues" evidence="1">
    <location>
        <begin position="199"/>
        <end position="208"/>
    </location>
</feature>
<organism evidence="2 3">
    <name type="scientific">Tegillarca granosa</name>
    <name type="common">Malaysian cockle</name>
    <name type="synonym">Anadara granosa</name>
    <dbReference type="NCBI Taxonomy" id="220873"/>
    <lineage>
        <taxon>Eukaryota</taxon>
        <taxon>Metazoa</taxon>
        <taxon>Spiralia</taxon>
        <taxon>Lophotrochozoa</taxon>
        <taxon>Mollusca</taxon>
        <taxon>Bivalvia</taxon>
        <taxon>Autobranchia</taxon>
        <taxon>Pteriomorphia</taxon>
        <taxon>Arcoida</taxon>
        <taxon>Arcoidea</taxon>
        <taxon>Arcidae</taxon>
        <taxon>Tegillarca</taxon>
    </lineage>
</organism>
<proteinExistence type="predicted"/>
<dbReference type="SUPFAM" id="SSF48403">
    <property type="entry name" value="Ankyrin repeat"/>
    <property type="match status" value="1"/>
</dbReference>
<feature type="compositionally biased region" description="Low complexity" evidence="1">
    <location>
        <begin position="333"/>
        <end position="346"/>
    </location>
</feature>
<feature type="region of interest" description="Disordered" evidence="1">
    <location>
        <begin position="274"/>
        <end position="349"/>
    </location>
</feature>
<dbReference type="EMBL" id="JARBDR010000917">
    <property type="protein sequence ID" value="KAJ8302584.1"/>
    <property type="molecule type" value="Genomic_DNA"/>
</dbReference>
<feature type="compositionally biased region" description="Low complexity" evidence="1">
    <location>
        <begin position="307"/>
        <end position="325"/>
    </location>
</feature>
<feature type="region of interest" description="Disordered" evidence="1">
    <location>
        <begin position="222"/>
        <end position="260"/>
    </location>
</feature>
<reference evidence="2 3" key="1">
    <citation type="submission" date="2022-12" db="EMBL/GenBank/DDBJ databases">
        <title>Chromosome-level genome of Tegillarca granosa.</title>
        <authorList>
            <person name="Kim J."/>
        </authorList>
    </citation>
    <scope>NUCLEOTIDE SEQUENCE [LARGE SCALE GENOMIC DNA]</scope>
    <source>
        <strain evidence="2">Teg-2019</strain>
        <tissue evidence="2">Adductor muscle</tissue>
    </source>
</reference>